<reference evidence="4 5" key="1">
    <citation type="submission" date="2024-02" db="EMBL/GenBank/DDBJ databases">
        <title>A draft genome for the cacao thread blight pathogen Marasmius crinis-equi.</title>
        <authorList>
            <person name="Cohen S.P."/>
            <person name="Baruah I.K."/>
            <person name="Amoako-Attah I."/>
            <person name="Bukari Y."/>
            <person name="Meinhardt L.W."/>
            <person name="Bailey B.A."/>
        </authorList>
    </citation>
    <scope>NUCLEOTIDE SEQUENCE [LARGE SCALE GENOMIC DNA]</scope>
    <source>
        <strain evidence="4 5">GH-76</strain>
    </source>
</reference>
<dbReference type="EMBL" id="JBAHYK010003732">
    <property type="protein sequence ID" value="KAL0563256.1"/>
    <property type="molecule type" value="Genomic_DNA"/>
</dbReference>
<dbReference type="PANTHER" id="PTHR42970">
    <property type="entry name" value="PECTATE LYASE C-RELATED"/>
    <property type="match status" value="1"/>
</dbReference>
<gene>
    <name evidence="4" type="ORF">V5O48_018819</name>
</gene>
<evidence type="ECO:0000313" key="4">
    <source>
        <dbReference type="EMBL" id="KAL0563256.1"/>
    </source>
</evidence>
<feature type="chain" id="PRO_5045791245" description="Fibronectin type-III domain-containing protein" evidence="3">
    <location>
        <begin position="21"/>
        <end position="359"/>
    </location>
</feature>
<dbReference type="Proteomes" id="UP001465976">
    <property type="component" value="Unassembled WGS sequence"/>
</dbReference>
<dbReference type="InterPro" id="IPR011050">
    <property type="entry name" value="Pectin_lyase_fold/virulence"/>
</dbReference>
<comment type="caution">
    <text evidence="4">The sequence shown here is derived from an EMBL/GenBank/DDBJ whole genome shotgun (WGS) entry which is preliminary data.</text>
</comment>
<keyword evidence="1" id="KW-0479">Metal-binding</keyword>
<evidence type="ECO:0000256" key="3">
    <source>
        <dbReference type="SAM" id="SignalP"/>
    </source>
</evidence>
<evidence type="ECO:0000256" key="1">
    <source>
        <dbReference type="ARBA" id="ARBA00022723"/>
    </source>
</evidence>
<organism evidence="4 5">
    <name type="scientific">Marasmius crinis-equi</name>
    <dbReference type="NCBI Taxonomy" id="585013"/>
    <lineage>
        <taxon>Eukaryota</taxon>
        <taxon>Fungi</taxon>
        <taxon>Dikarya</taxon>
        <taxon>Basidiomycota</taxon>
        <taxon>Agaricomycotina</taxon>
        <taxon>Agaricomycetes</taxon>
        <taxon>Agaricomycetidae</taxon>
        <taxon>Agaricales</taxon>
        <taxon>Marasmiineae</taxon>
        <taxon>Marasmiaceae</taxon>
        <taxon>Marasmius</taxon>
    </lineage>
</organism>
<evidence type="ECO:0000313" key="5">
    <source>
        <dbReference type="Proteomes" id="UP001465976"/>
    </source>
</evidence>
<keyword evidence="5" id="KW-1185">Reference proteome</keyword>
<dbReference type="InterPro" id="IPR052063">
    <property type="entry name" value="Polysaccharide_Lyase_1"/>
</dbReference>
<dbReference type="Gene3D" id="2.160.20.10">
    <property type="entry name" value="Single-stranded right-handed beta-helix, Pectin lyase-like"/>
    <property type="match status" value="1"/>
</dbReference>
<dbReference type="Gene3D" id="2.60.40.10">
    <property type="entry name" value="Immunoglobulins"/>
    <property type="match status" value="1"/>
</dbReference>
<dbReference type="InterPro" id="IPR012334">
    <property type="entry name" value="Pectin_lyas_fold"/>
</dbReference>
<sequence length="359" mass="37572">MMLLPAFVGVLSLCTWSAYAANLKVLFNPSGVPLRPDTEWTPWTVTNGQASASTTISGVSFTIAAASGTTLKGSQYKIVRNNFNGFLGQHMVGQGMSTEATTGSALTLTIKGLSAGTHSLLSWHNAWDALQSVTGVDVAVGGTKIVSNKAQSIRQDNIWTAASSFVTFNVTSTSQSVAITYTPVKSSVSDLRAFLNGVEIDPPGNIASQVSFPFPEPNDEHVNGDSGSITATWKGISGAKYDVYFSTSASSLSRISQGQTGTSVSLTGLDSSKTYYWRVDVTSGSTTTTGRTWMFRPRQLAFPGAEGYGKYARGGRGGKVVKVTTLADSGAGSLREAVESATGPRTIVFDIGGEGTPGL</sequence>
<dbReference type="PANTHER" id="PTHR42970:SF1">
    <property type="entry name" value="PECTATE LYASE C-RELATED"/>
    <property type="match status" value="1"/>
</dbReference>
<proteinExistence type="predicted"/>
<keyword evidence="3" id="KW-0732">Signal</keyword>
<feature type="signal peptide" evidence="3">
    <location>
        <begin position="1"/>
        <end position="20"/>
    </location>
</feature>
<keyword evidence="2" id="KW-0325">Glycoprotein</keyword>
<protein>
    <recommendedName>
        <fullName evidence="6">Fibronectin type-III domain-containing protein</fullName>
    </recommendedName>
</protein>
<dbReference type="SUPFAM" id="SSF51126">
    <property type="entry name" value="Pectin lyase-like"/>
    <property type="match status" value="1"/>
</dbReference>
<evidence type="ECO:0008006" key="6">
    <source>
        <dbReference type="Google" id="ProtNLM"/>
    </source>
</evidence>
<name>A0ABR3EK37_9AGAR</name>
<dbReference type="InterPro" id="IPR013783">
    <property type="entry name" value="Ig-like_fold"/>
</dbReference>
<feature type="non-terminal residue" evidence="4">
    <location>
        <position position="359"/>
    </location>
</feature>
<evidence type="ECO:0000256" key="2">
    <source>
        <dbReference type="ARBA" id="ARBA00023180"/>
    </source>
</evidence>
<accession>A0ABR3EK37</accession>